<dbReference type="Proteomes" id="UP000008703">
    <property type="component" value="Chromosome"/>
</dbReference>
<dbReference type="KEGG" id="svl:Strvi_8341"/>
<evidence type="ECO:0000313" key="1">
    <source>
        <dbReference type="EMBL" id="AEM87660.1"/>
    </source>
</evidence>
<evidence type="ECO:0000313" key="2">
    <source>
        <dbReference type="Proteomes" id="UP000008703"/>
    </source>
</evidence>
<protein>
    <submittedName>
        <fullName evidence="1">Uncharacterized protein</fullName>
    </submittedName>
</protein>
<reference evidence="1" key="1">
    <citation type="submission" date="2011-08" db="EMBL/GenBank/DDBJ databases">
        <title>Complete sequence of chromosome of Streptomyces violaceusniger Tu 4113.</title>
        <authorList>
            <consortium name="US DOE Joint Genome Institute"/>
            <person name="Lucas S."/>
            <person name="Han J."/>
            <person name="Lapidus A."/>
            <person name="Cheng J.-F."/>
            <person name="Goodwin L."/>
            <person name="Pitluck S."/>
            <person name="Peters L."/>
            <person name="Ivanova N."/>
            <person name="Daligault H."/>
            <person name="Detter J.C."/>
            <person name="Han C."/>
            <person name="Tapia R."/>
            <person name="Land M."/>
            <person name="Hauser L."/>
            <person name="Kyrpides N."/>
            <person name="Ivanova N."/>
            <person name="Pagani I."/>
            <person name="Hagen A."/>
            <person name="Katz L."/>
            <person name="Fiedler H.-P."/>
            <person name="Keasling J."/>
            <person name="Fortman J."/>
            <person name="Woyke T."/>
        </authorList>
    </citation>
    <scope>NUCLEOTIDE SEQUENCE [LARGE SCALE GENOMIC DNA]</scope>
    <source>
        <strain evidence="1">Tu 4113</strain>
    </source>
</reference>
<sequence>MPMSGRPYGRQGAINGLIDVIVERGLVIASELATNAIRHATRYIPDPEQRGCFRLKVECPSDHLVPISTFDRSLAVQVPAVRFNPADLPVGELTVTARLGGCPASAPVAETAAPMS</sequence>
<name>G2P961_STRV4</name>
<gene>
    <name evidence="1" type="ORF">Strvi_8341</name>
</gene>
<accession>G2P961</accession>
<dbReference type="EMBL" id="CP002994">
    <property type="protein sequence ID" value="AEM87660.1"/>
    <property type="molecule type" value="Genomic_DNA"/>
</dbReference>
<dbReference type="HOGENOM" id="CLU_2095597_0_0_11"/>
<proteinExistence type="predicted"/>
<organism evidence="1 2">
    <name type="scientific">Streptomyces violaceusniger (strain Tu 4113)</name>
    <dbReference type="NCBI Taxonomy" id="653045"/>
    <lineage>
        <taxon>Bacteria</taxon>
        <taxon>Bacillati</taxon>
        <taxon>Actinomycetota</taxon>
        <taxon>Actinomycetes</taxon>
        <taxon>Kitasatosporales</taxon>
        <taxon>Streptomycetaceae</taxon>
        <taxon>Streptomyces</taxon>
        <taxon>Streptomyces violaceusniger group</taxon>
    </lineage>
</organism>
<dbReference type="AlphaFoldDB" id="G2P961"/>
<keyword evidence="2" id="KW-1185">Reference proteome</keyword>